<sequence length="67" mass="8027">MRDFLFRFKNSKKTEERTLPHFQLLTWSNSATIPPNKEDLFKLIDLNEQWRTQLKLKRAGNTIGHNL</sequence>
<dbReference type="Proteomes" id="UP001208570">
    <property type="component" value="Unassembled WGS sequence"/>
</dbReference>
<dbReference type="AlphaFoldDB" id="A0AAD9IRL6"/>
<evidence type="ECO:0000313" key="2">
    <source>
        <dbReference type="Proteomes" id="UP001208570"/>
    </source>
</evidence>
<reference evidence="1" key="1">
    <citation type="journal article" date="2023" name="Mol. Biol. Evol.">
        <title>Third-Generation Sequencing Reveals the Adaptive Role of the Epigenome in Three Deep-Sea Polychaetes.</title>
        <authorList>
            <person name="Perez M."/>
            <person name="Aroh O."/>
            <person name="Sun Y."/>
            <person name="Lan Y."/>
            <person name="Juniper S.K."/>
            <person name="Young C.R."/>
            <person name="Angers B."/>
            <person name="Qian P.Y."/>
        </authorList>
    </citation>
    <scope>NUCLEOTIDE SEQUENCE</scope>
    <source>
        <strain evidence="1">P08H-3</strain>
    </source>
</reference>
<organism evidence="1 2">
    <name type="scientific">Paralvinella palmiformis</name>
    <dbReference type="NCBI Taxonomy" id="53620"/>
    <lineage>
        <taxon>Eukaryota</taxon>
        <taxon>Metazoa</taxon>
        <taxon>Spiralia</taxon>
        <taxon>Lophotrochozoa</taxon>
        <taxon>Annelida</taxon>
        <taxon>Polychaeta</taxon>
        <taxon>Sedentaria</taxon>
        <taxon>Canalipalpata</taxon>
        <taxon>Terebellida</taxon>
        <taxon>Terebelliformia</taxon>
        <taxon>Alvinellidae</taxon>
        <taxon>Paralvinella</taxon>
    </lineage>
</organism>
<evidence type="ECO:0000313" key="1">
    <source>
        <dbReference type="EMBL" id="KAK2139666.1"/>
    </source>
</evidence>
<comment type="caution">
    <text evidence="1">The sequence shown here is derived from an EMBL/GenBank/DDBJ whole genome shotgun (WGS) entry which is preliminary data.</text>
</comment>
<keyword evidence="2" id="KW-1185">Reference proteome</keyword>
<proteinExistence type="predicted"/>
<name>A0AAD9IRL6_9ANNE</name>
<dbReference type="EMBL" id="JAODUP010001661">
    <property type="protein sequence ID" value="KAK2139666.1"/>
    <property type="molecule type" value="Genomic_DNA"/>
</dbReference>
<protein>
    <submittedName>
        <fullName evidence="1">Uncharacterized protein</fullName>
    </submittedName>
</protein>
<gene>
    <name evidence="1" type="ORF">LSH36_1663g00035</name>
</gene>
<accession>A0AAD9IRL6</accession>